<reference evidence="3" key="1">
    <citation type="submission" date="2022-11" db="EMBL/GenBank/DDBJ databases">
        <title>Hoeflea poritis sp. nov., isolated from scleractinian coral Porites lutea.</title>
        <authorList>
            <person name="Zhang G."/>
            <person name="Wei Q."/>
            <person name="Cai L."/>
        </authorList>
    </citation>
    <scope>NUCLEOTIDE SEQUENCE</scope>
    <source>
        <strain evidence="3">E7-10</strain>
    </source>
</reference>
<keyword evidence="4" id="KW-1185">Reference proteome</keyword>
<evidence type="ECO:0000313" key="3">
    <source>
        <dbReference type="EMBL" id="MDA4848661.1"/>
    </source>
</evidence>
<name>A0ABT4VVB3_9HYPH</name>
<accession>A0ABT4VVB3</accession>
<dbReference type="InterPro" id="IPR049382">
    <property type="entry name" value="FGGY_C_2"/>
</dbReference>
<evidence type="ECO:0000259" key="2">
    <source>
        <dbReference type="Pfam" id="PF21546"/>
    </source>
</evidence>
<dbReference type="RefSeq" id="WP_271092536.1">
    <property type="nucleotide sequence ID" value="NZ_JAPJZH010000027.1"/>
</dbReference>
<sequence>MTASSKSPRSVVAIDVGATNIDVIQYSAELEVIEQRSAGALRREAPPYLSLDVEHVIEFALHSIADFDRGVPVDAIVPCTHGSAVALLDEQGELVFPVMSYLAAIPDDIAEAYADIEPSYGEVFAPTNPAALTVARQLLWQETSFPEAFSRVRTILPYAQFLAYRLSGVLSAEVTSLGAQTHLWAPGNADFSALAKCRRWSDLIAPMRRAGDRLGPLRMEDINGRGTVLCGIHDSAASYLQFARHEPLVLLSTGTWIIAFDSSTDLQRLDAHRDQVANVKIDGTPIGCARFMGGEEYGRLCGEGNEASATLDDVKALISSGTFALPSFTDSGGPMPGTGGQGRILGNSPTTDTERASLATLYAALMTAFSLDRLGDTGRVVVDGVFARNDVFLALLGALLPKREIFQVHGAAGSARGAASLALPEPQPDVAVEQTPPPHVPGLERYFAAWLEKSQNAEKGYRHDL</sequence>
<keyword evidence="3" id="KW-0418">Kinase</keyword>
<dbReference type="GO" id="GO:0016301">
    <property type="term" value="F:kinase activity"/>
    <property type="evidence" value="ECO:0007669"/>
    <property type="project" value="UniProtKB-KW"/>
</dbReference>
<evidence type="ECO:0000313" key="4">
    <source>
        <dbReference type="Proteomes" id="UP001148313"/>
    </source>
</evidence>
<protein>
    <submittedName>
        <fullName evidence="3">Sugar kinase</fullName>
    </submittedName>
</protein>
<proteinExistence type="predicted"/>
<feature type="compositionally biased region" description="Gly residues" evidence="1">
    <location>
        <begin position="334"/>
        <end position="343"/>
    </location>
</feature>
<comment type="caution">
    <text evidence="3">The sequence shown here is derived from an EMBL/GenBank/DDBJ whole genome shotgun (WGS) entry which is preliminary data.</text>
</comment>
<dbReference type="InterPro" id="IPR043129">
    <property type="entry name" value="ATPase_NBD"/>
</dbReference>
<dbReference type="Pfam" id="PF21546">
    <property type="entry name" value="FGGY_C_2"/>
    <property type="match status" value="1"/>
</dbReference>
<organism evidence="3 4">
    <name type="scientific">Hoeflea poritis</name>
    <dbReference type="NCBI Taxonomy" id="2993659"/>
    <lineage>
        <taxon>Bacteria</taxon>
        <taxon>Pseudomonadati</taxon>
        <taxon>Pseudomonadota</taxon>
        <taxon>Alphaproteobacteria</taxon>
        <taxon>Hyphomicrobiales</taxon>
        <taxon>Rhizobiaceae</taxon>
        <taxon>Hoeflea</taxon>
    </lineage>
</organism>
<gene>
    <name evidence="3" type="ORF">OOZ53_25115</name>
</gene>
<feature type="region of interest" description="Disordered" evidence="1">
    <location>
        <begin position="329"/>
        <end position="351"/>
    </location>
</feature>
<dbReference type="CDD" id="cd07772">
    <property type="entry name" value="ASKHA_NBD_FGGY_NaCK-like"/>
    <property type="match status" value="1"/>
</dbReference>
<dbReference type="Proteomes" id="UP001148313">
    <property type="component" value="Unassembled WGS sequence"/>
</dbReference>
<evidence type="ECO:0000256" key="1">
    <source>
        <dbReference type="SAM" id="MobiDB-lite"/>
    </source>
</evidence>
<feature type="domain" description="Carbohydrate kinase FGGY C-terminal" evidence="2">
    <location>
        <begin position="246"/>
        <end position="423"/>
    </location>
</feature>
<keyword evidence="3" id="KW-0808">Transferase</keyword>
<dbReference type="EMBL" id="JAPJZH010000027">
    <property type="protein sequence ID" value="MDA4848661.1"/>
    <property type="molecule type" value="Genomic_DNA"/>
</dbReference>
<dbReference type="Gene3D" id="3.30.420.40">
    <property type="match status" value="2"/>
</dbReference>
<dbReference type="SUPFAM" id="SSF53067">
    <property type="entry name" value="Actin-like ATPase domain"/>
    <property type="match status" value="2"/>
</dbReference>